<evidence type="ECO:0000256" key="1">
    <source>
        <dbReference type="SAM" id="MobiDB-lite"/>
    </source>
</evidence>
<feature type="region of interest" description="Disordered" evidence="1">
    <location>
        <begin position="1"/>
        <end position="64"/>
    </location>
</feature>
<comment type="caution">
    <text evidence="2">The sequence shown here is derived from an EMBL/GenBank/DDBJ whole genome shotgun (WGS) entry which is preliminary data.</text>
</comment>
<accession>A0ABQ3QT45</accession>
<name>A0ABQ3QT45_9ACTN</name>
<proteinExistence type="predicted"/>
<evidence type="ECO:0008006" key="4">
    <source>
        <dbReference type="Google" id="ProtNLM"/>
    </source>
</evidence>
<keyword evidence="3" id="KW-1185">Reference proteome</keyword>
<dbReference type="RefSeq" id="WP_226599178.1">
    <property type="nucleotide sequence ID" value="NZ_BNDY01000017.1"/>
</dbReference>
<evidence type="ECO:0000313" key="3">
    <source>
        <dbReference type="Proteomes" id="UP001050808"/>
    </source>
</evidence>
<dbReference type="EMBL" id="BNDY01000017">
    <property type="protein sequence ID" value="GHI40408.1"/>
    <property type="molecule type" value="Genomic_DNA"/>
</dbReference>
<gene>
    <name evidence="2" type="ORF">Sviol_48160</name>
</gene>
<reference evidence="2" key="1">
    <citation type="submission" date="2024-05" db="EMBL/GenBank/DDBJ databases">
        <title>Whole genome shotgun sequence of Streptomyces violascens NBRC 12920.</title>
        <authorList>
            <person name="Komaki H."/>
            <person name="Tamura T."/>
        </authorList>
    </citation>
    <scope>NUCLEOTIDE SEQUENCE</scope>
    <source>
        <strain evidence="2">NBRC 12920</strain>
    </source>
</reference>
<organism evidence="2 3">
    <name type="scientific">Streptomyces violascens</name>
    <dbReference type="NCBI Taxonomy" id="67381"/>
    <lineage>
        <taxon>Bacteria</taxon>
        <taxon>Bacillati</taxon>
        <taxon>Actinomycetota</taxon>
        <taxon>Actinomycetes</taxon>
        <taxon>Kitasatosporales</taxon>
        <taxon>Streptomycetaceae</taxon>
        <taxon>Streptomyces</taxon>
    </lineage>
</organism>
<feature type="compositionally biased region" description="Basic and acidic residues" evidence="1">
    <location>
        <begin position="1"/>
        <end position="12"/>
    </location>
</feature>
<protein>
    <recommendedName>
        <fullName evidence="4">Transposase</fullName>
    </recommendedName>
</protein>
<sequence>MRADKAYARLPEESCLSASARDPLHHPGRGRPARNRKKRGSRGDRPPQFGPQDCKARHAVEGGFNRRKRHRAVAMRYDRLALRYEASVLVAAINGWL</sequence>
<dbReference type="Proteomes" id="UP001050808">
    <property type="component" value="Unassembled WGS sequence"/>
</dbReference>
<feature type="compositionally biased region" description="Basic residues" evidence="1">
    <location>
        <begin position="26"/>
        <end position="40"/>
    </location>
</feature>
<evidence type="ECO:0000313" key="2">
    <source>
        <dbReference type="EMBL" id="GHI40408.1"/>
    </source>
</evidence>